<proteinExistence type="predicted"/>
<keyword evidence="2" id="KW-1185">Reference proteome</keyword>
<reference evidence="2" key="1">
    <citation type="journal article" date="2017" name="Nat. Ecol. Evol.">
        <title>Genome expansion and lineage-specific genetic innovations in the forest pathogenic fungi Armillaria.</title>
        <authorList>
            <person name="Sipos G."/>
            <person name="Prasanna A.N."/>
            <person name="Walter M.C."/>
            <person name="O'Connor E."/>
            <person name="Balint B."/>
            <person name="Krizsan K."/>
            <person name="Kiss B."/>
            <person name="Hess J."/>
            <person name="Varga T."/>
            <person name="Slot J."/>
            <person name="Riley R."/>
            <person name="Boka B."/>
            <person name="Rigling D."/>
            <person name="Barry K."/>
            <person name="Lee J."/>
            <person name="Mihaltcheva S."/>
            <person name="LaButti K."/>
            <person name="Lipzen A."/>
            <person name="Waldron R."/>
            <person name="Moloney N.M."/>
            <person name="Sperisen C."/>
            <person name="Kredics L."/>
            <person name="Vagvoelgyi C."/>
            <person name="Patrignani A."/>
            <person name="Fitzpatrick D."/>
            <person name="Nagy I."/>
            <person name="Doyle S."/>
            <person name="Anderson J.B."/>
            <person name="Grigoriev I.V."/>
            <person name="Gueldener U."/>
            <person name="Muensterkoetter M."/>
            <person name="Nagy L.G."/>
        </authorList>
    </citation>
    <scope>NUCLEOTIDE SEQUENCE [LARGE SCALE GENOMIC DNA]</scope>
    <source>
        <strain evidence="2">28-4</strain>
    </source>
</reference>
<dbReference type="STRING" id="1076256.A0A2H3CIW6"/>
<protein>
    <recommendedName>
        <fullName evidence="3">Peptidase S1 domain-containing protein</fullName>
    </recommendedName>
</protein>
<evidence type="ECO:0000313" key="2">
    <source>
        <dbReference type="Proteomes" id="UP000218334"/>
    </source>
</evidence>
<gene>
    <name evidence="1" type="ORF">ARMSODRAFT_929310</name>
</gene>
<evidence type="ECO:0000313" key="1">
    <source>
        <dbReference type="EMBL" id="PBK75246.1"/>
    </source>
</evidence>
<dbReference type="EMBL" id="KZ293418">
    <property type="protein sequence ID" value="PBK75246.1"/>
    <property type="molecule type" value="Genomic_DNA"/>
</dbReference>
<sequence length="523" mass="57342">MEAKFFYYAGLPSAPVLVARTGTTPWKAPTGPEAYPTRKELRAVGNHALEEVWEGNLAPELHALLDSMEVKWTSTDVVRIGNAKESSAPVILWIGVMPASLSDNDGVDVASRCRELLVKFDIADVDVEIRESVVTRSAGPKLLTSTYSYSDPTVSAREPLTTTLGLPICAQSTPWAGGTGGFFITEGGNTKRLLLVTARHVVFTPDKNDNKHFERKNDSQPRHNVTLFSDAAFDKHLKSIQAEIEEKEFTAEFLERCIKVVEGKDDPAVNKERQKLQTGLDEAKEAVEELNTFYQTVLTHWATPESRVLGHVILSPPINVDVGSSSEGYTEDWAVIEIDASKVNASNFNGNAIDLDTRISAGEFTCMMRPNPKNPHSFMYPVDRLLRLQGTIPDEEMRHPPARDLNDDPCLMVIKRGNTTGLTVGRANNICSFAHNYYDDDKAETSKEWAIFPFDSKSGAFSDKGDSGSVIVDGLGRIGGLLTGGAGTTSSLDITYATPISFLLKRMQDNGLHRPNVNPVLTA</sequence>
<accession>A0A2H3CIW6</accession>
<dbReference type="AlphaFoldDB" id="A0A2H3CIW6"/>
<dbReference type="SUPFAM" id="SSF50494">
    <property type="entry name" value="Trypsin-like serine proteases"/>
    <property type="match status" value="1"/>
</dbReference>
<dbReference type="Proteomes" id="UP000218334">
    <property type="component" value="Unassembled WGS sequence"/>
</dbReference>
<name>A0A2H3CIW6_9AGAR</name>
<evidence type="ECO:0008006" key="3">
    <source>
        <dbReference type="Google" id="ProtNLM"/>
    </source>
</evidence>
<organism evidence="1 2">
    <name type="scientific">Armillaria solidipes</name>
    <dbReference type="NCBI Taxonomy" id="1076256"/>
    <lineage>
        <taxon>Eukaryota</taxon>
        <taxon>Fungi</taxon>
        <taxon>Dikarya</taxon>
        <taxon>Basidiomycota</taxon>
        <taxon>Agaricomycotina</taxon>
        <taxon>Agaricomycetes</taxon>
        <taxon>Agaricomycetidae</taxon>
        <taxon>Agaricales</taxon>
        <taxon>Marasmiineae</taxon>
        <taxon>Physalacriaceae</taxon>
        <taxon>Armillaria</taxon>
    </lineage>
</organism>
<dbReference type="InterPro" id="IPR009003">
    <property type="entry name" value="Peptidase_S1_PA"/>
</dbReference>